<protein>
    <submittedName>
        <fullName evidence="1">Uncharacterized protein</fullName>
    </submittedName>
</protein>
<dbReference type="Proteomes" id="UP000292543">
    <property type="component" value="Segment"/>
</dbReference>
<dbReference type="GeneID" id="64868217"/>
<proteinExistence type="predicted"/>
<evidence type="ECO:0000313" key="2">
    <source>
        <dbReference type="Proteomes" id="UP000292543"/>
    </source>
</evidence>
<dbReference type="RefSeq" id="YP_010060361.1">
    <property type="nucleotide sequence ID" value="NC_054770.1"/>
</dbReference>
<dbReference type="EMBL" id="MK524496">
    <property type="protein sequence ID" value="QBI96969.1"/>
    <property type="molecule type" value="Genomic_DNA"/>
</dbReference>
<gene>
    <name evidence="1" type="primary">85</name>
    <name evidence="1" type="ORF">SEA_VERACRUZ_85</name>
</gene>
<keyword evidence="2" id="KW-1185">Reference proteome</keyword>
<dbReference type="KEGG" id="vg:64868217"/>
<reference evidence="1 2" key="1">
    <citation type="submission" date="2019-02" db="EMBL/GenBank/DDBJ databases">
        <authorList>
            <person name="Martinez-Pineda D."/>
            <person name="Wolyniak M.J."/>
            <person name="Kistler A."/>
            <person name="Garlena R.A."/>
            <person name="Russell D.A."/>
            <person name="Pope W.H."/>
            <person name="Jacobs-Sera D."/>
            <person name="Hatfull G.F."/>
        </authorList>
    </citation>
    <scope>NUCLEOTIDE SEQUENCE [LARGE SCALE GENOMIC DNA]</scope>
</reference>
<name>A0A481VSY4_9CAUD</name>
<sequence>MRDITMDDITDYVHRHVDGEKFDQQAIISELERVLPDTAQDELDTEILIAEALDGGVLYRHIYLD</sequence>
<accession>A0A481VSY4</accession>
<organism evidence="1 2">
    <name type="scientific">Mycobacterium phage Veracruz</name>
    <dbReference type="NCBI Taxonomy" id="2530154"/>
    <lineage>
        <taxon>Viruses</taxon>
        <taxon>Duplodnaviria</taxon>
        <taxon>Heunggongvirae</taxon>
        <taxon>Uroviricota</taxon>
        <taxon>Caudoviricetes</taxon>
        <taxon>Veracruzvirus</taxon>
        <taxon>Veracruzvirus veracruz</taxon>
    </lineage>
</organism>
<evidence type="ECO:0000313" key="1">
    <source>
        <dbReference type="EMBL" id="QBI96969.1"/>
    </source>
</evidence>